<organism evidence="8 9">
    <name type="scientific">PS1 clade bacterium</name>
    <dbReference type="NCBI Taxonomy" id="2175152"/>
    <lineage>
        <taxon>Bacteria</taxon>
        <taxon>Pseudomonadati</taxon>
        <taxon>Pseudomonadota</taxon>
        <taxon>Alphaproteobacteria</taxon>
        <taxon>PS1 clade</taxon>
    </lineage>
</organism>
<comment type="subunit">
    <text evidence="1">Monomer.</text>
</comment>
<sequence length="550" mass="60510">MTGRRIIALWFPHWAAETSRADYDATQPFALIDMHKNAQRLVGLNAAAGKAGLYPAMTLPDARALVPDVQTAMAAPQDAAARLQKCAYWLQRYTPWIGEDTSPETADGLTDYGLLLDVSGCAHLFGGERAMLEDIAARLAAYRDTRGITMRAAIAGSIGAAWGLARFSPTKLSIVPQGQDAEAVLRLPPAALRLKHTHIDLCQRLGLDTVAALARFPRADLTRRFGPEPVLRLEQALGQAGESLNPYLPPPRFLARKNLPQGVTQTEALAMLIAEMCDELAAQLQASGQGAQRLDLALTRSDNVMLALALPLAHPSADARHMVRLFEERLTRLSNGAGGLDTGYGIEQLQLVAARTTAVTAPQADISLSRRLYKSAPIAALGGLYDRLISRLGAQVVVQAVPHASYIPERAVRFVSVLEAQARPADDATPTPIEATTRPLFMLCAPEPIEVIAEIPEGAPYRVRWRRVLHEVTSAYGPERIGPEWWSRFVGQSPGESGGHNTRTRDYYRIEDTQGHRFWIYRDGLYDREYDRETDPPQQPPRWFMHGVFP</sequence>
<dbReference type="InterPro" id="IPR017961">
    <property type="entry name" value="DNA_pol_Y-fam_little_finger"/>
</dbReference>
<evidence type="ECO:0000313" key="8">
    <source>
        <dbReference type="EMBL" id="MBL6761674.1"/>
    </source>
</evidence>
<proteinExistence type="predicted"/>
<dbReference type="PANTHER" id="PTHR35369:SF2">
    <property type="entry name" value="BLR3025 PROTEIN"/>
    <property type="match status" value="1"/>
</dbReference>
<dbReference type="PANTHER" id="PTHR35369">
    <property type="entry name" value="BLR3025 PROTEIN-RELATED"/>
    <property type="match status" value="1"/>
</dbReference>
<dbReference type="InterPro" id="IPR043502">
    <property type="entry name" value="DNA/RNA_pol_sf"/>
</dbReference>
<dbReference type="InterPro" id="IPR050356">
    <property type="entry name" value="SulA_CellDiv_inhibitor"/>
</dbReference>
<evidence type="ECO:0000256" key="4">
    <source>
        <dbReference type="ARBA" id="ARBA00025589"/>
    </source>
</evidence>
<dbReference type="GO" id="GO:0006281">
    <property type="term" value="P:DNA repair"/>
    <property type="evidence" value="ECO:0007669"/>
    <property type="project" value="InterPro"/>
</dbReference>
<protein>
    <recommendedName>
        <fullName evidence="2">DNA-directed DNA polymerase</fullName>
        <ecNumber evidence="2">2.7.7.7</ecNumber>
    </recommendedName>
</protein>
<feature type="domain" description="UmuC" evidence="6">
    <location>
        <begin position="19"/>
        <end position="162"/>
    </location>
</feature>
<dbReference type="GO" id="GO:0003684">
    <property type="term" value="F:damaged DNA binding"/>
    <property type="evidence" value="ECO:0007669"/>
    <property type="project" value="InterPro"/>
</dbReference>
<dbReference type="AlphaFoldDB" id="A0A937HD91"/>
<dbReference type="Pfam" id="PF00817">
    <property type="entry name" value="IMS"/>
    <property type="match status" value="1"/>
</dbReference>
<evidence type="ECO:0000256" key="3">
    <source>
        <dbReference type="ARBA" id="ARBA00022763"/>
    </source>
</evidence>
<comment type="function">
    <text evidence="4">Poorly processive, error-prone DNA polymerase involved in untargeted mutagenesis. Copies undamaged DNA at stalled replication forks, which arise in vivo from mismatched or misaligned primer ends. These misaligned primers can be extended by PolIV. Exhibits no 3'-5' exonuclease (proofreading) activity. May be involved in translesional synthesis, in conjunction with the beta clamp from PolIII.</text>
</comment>
<evidence type="ECO:0000259" key="6">
    <source>
        <dbReference type="Pfam" id="PF00817"/>
    </source>
</evidence>
<evidence type="ECO:0000259" key="7">
    <source>
        <dbReference type="Pfam" id="PF11799"/>
    </source>
</evidence>
<gene>
    <name evidence="8" type="ORF">ISQ19_03145</name>
</gene>
<dbReference type="CDD" id="cd03468">
    <property type="entry name" value="PolY_like"/>
    <property type="match status" value="1"/>
</dbReference>
<evidence type="ECO:0000256" key="5">
    <source>
        <dbReference type="ARBA" id="ARBA00049244"/>
    </source>
</evidence>
<reference evidence="8" key="1">
    <citation type="submission" date="2020-10" db="EMBL/GenBank/DDBJ databases">
        <title>Microbiome of the Black Sea water column analyzed by genome centric metagenomics.</title>
        <authorList>
            <person name="Cabello-Yeves P.J."/>
            <person name="Callieri C."/>
            <person name="Picazo A."/>
            <person name="Mehrshad M."/>
            <person name="Haro-Moreno J.M."/>
            <person name="Roda-Garcia J."/>
            <person name="Dzembekova N."/>
            <person name="Slabakova V."/>
            <person name="Slabakova N."/>
            <person name="Moncheva S."/>
            <person name="Rodriguez-Valera F."/>
        </authorList>
    </citation>
    <scope>NUCLEOTIDE SEQUENCE</scope>
    <source>
        <strain evidence="8">BS307-5m-G5</strain>
    </source>
</reference>
<dbReference type="SUPFAM" id="SSF56672">
    <property type="entry name" value="DNA/RNA polymerases"/>
    <property type="match status" value="1"/>
</dbReference>
<name>A0A937HD91_9PROT</name>
<feature type="domain" description="DNA polymerase Y-family little finger" evidence="7">
    <location>
        <begin position="255"/>
        <end position="336"/>
    </location>
</feature>
<dbReference type="EC" id="2.7.7.7" evidence="2"/>
<comment type="catalytic activity">
    <reaction evidence="5">
        <text>DNA(n) + a 2'-deoxyribonucleoside 5'-triphosphate = DNA(n+1) + diphosphate</text>
        <dbReference type="Rhea" id="RHEA:22508"/>
        <dbReference type="Rhea" id="RHEA-COMP:17339"/>
        <dbReference type="Rhea" id="RHEA-COMP:17340"/>
        <dbReference type="ChEBI" id="CHEBI:33019"/>
        <dbReference type="ChEBI" id="CHEBI:61560"/>
        <dbReference type="ChEBI" id="CHEBI:173112"/>
        <dbReference type="EC" id="2.7.7.7"/>
    </reaction>
</comment>
<accession>A0A937HD91</accession>
<dbReference type="EMBL" id="JADHOK010000027">
    <property type="protein sequence ID" value="MBL6761674.1"/>
    <property type="molecule type" value="Genomic_DNA"/>
</dbReference>
<dbReference type="InterPro" id="IPR001126">
    <property type="entry name" value="UmuC"/>
</dbReference>
<evidence type="ECO:0000256" key="1">
    <source>
        <dbReference type="ARBA" id="ARBA00011245"/>
    </source>
</evidence>
<dbReference type="Pfam" id="PF11799">
    <property type="entry name" value="IMS_C"/>
    <property type="match status" value="1"/>
</dbReference>
<evidence type="ECO:0000313" key="9">
    <source>
        <dbReference type="Proteomes" id="UP000785783"/>
    </source>
</evidence>
<comment type="caution">
    <text evidence="8">The sequence shown here is derived from an EMBL/GenBank/DDBJ whole genome shotgun (WGS) entry which is preliminary data.</text>
</comment>
<dbReference type="Proteomes" id="UP000785783">
    <property type="component" value="Unassembled WGS sequence"/>
</dbReference>
<keyword evidence="3" id="KW-0227">DNA damage</keyword>
<evidence type="ECO:0000256" key="2">
    <source>
        <dbReference type="ARBA" id="ARBA00012417"/>
    </source>
</evidence>